<dbReference type="AlphaFoldDB" id="A0A0K2VEE7"/>
<accession>A0A0K2VEE7</accession>
<keyword evidence="1" id="KW-0472">Membrane</keyword>
<protein>
    <submittedName>
        <fullName evidence="2">Putative LOC101746914 [Bombyx mori]</fullName>
    </submittedName>
</protein>
<name>A0A0K2VEE7_LEPSM</name>
<reference evidence="2" key="1">
    <citation type="submission" date="2014-05" db="EMBL/GenBank/DDBJ databases">
        <authorList>
            <person name="Chronopoulou M."/>
        </authorList>
    </citation>
    <scope>NUCLEOTIDE SEQUENCE</scope>
    <source>
        <tissue evidence="2">Whole organism</tissue>
    </source>
</reference>
<keyword evidence="1" id="KW-0812">Transmembrane</keyword>
<keyword evidence="1" id="KW-1133">Transmembrane helix</keyword>
<feature type="transmembrane region" description="Helical" evidence="1">
    <location>
        <begin position="52"/>
        <end position="71"/>
    </location>
</feature>
<sequence>MNCLKSFKRQQLVIGLQCLKWRKFCLKSFKRQKLVIGLQCLKWRKFRKQDRISLRNCQLFWGILLIVQTSIRRMYLYEIHLNHRGIAKMKMVARNFI</sequence>
<evidence type="ECO:0000313" key="2">
    <source>
        <dbReference type="EMBL" id="CDW48755.1"/>
    </source>
</evidence>
<dbReference type="EMBL" id="HACA01031394">
    <property type="protein sequence ID" value="CDW48755.1"/>
    <property type="molecule type" value="Transcribed_RNA"/>
</dbReference>
<proteinExistence type="predicted"/>
<evidence type="ECO:0000256" key="1">
    <source>
        <dbReference type="SAM" id="Phobius"/>
    </source>
</evidence>
<organism evidence="2">
    <name type="scientific">Lepeophtheirus salmonis</name>
    <name type="common">Salmon louse</name>
    <name type="synonym">Caligus salmonis</name>
    <dbReference type="NCBI Taxonomy" id="72036"/>
    <lineage>
        <taxon>Eukaryota</taxon>
        <taxon>Metazoa</taxon>
        <taxon>Ecdysozoa</taxon>
        <taxon>Arthropoda</taxon>
        <taxon>Crustacea</taxon>
        <taxon>Multicrustacea</taxon>
        <taxon>Hexanauplia</taxon>
        <taxon>Copepoda</taxon>
        <taxon>Siphonostomatoida</taxon>
        <taxon>Caligidae</taxon>
        <taxon>Lepeophtheirus</taxon>
    </lineage>
</organism>